<evidence type="ECO:0000259" key="1">
    <source>
        <dbReference type="Pfam" id="PF00561"/>
    </source>
</evidence>
<proteinExistence type="predicted"/>
<gene>
    <name evidence="2" type="ORF">SAMN05444410_1137</name>
</gene>
<dbReference type="Pfam" id="PF00561">
    <property type="entry name" value="Abhydrolase_1"/>
    <property type="match status" value="1"/>
</dbReference>
<protein>
    <submittedName>
        <fullName evidence="2">Pimeloyl-ACP methyl ester carboxylesterase</fullName>
    </submittedName>
</protein>
<dbReference type="EMBL" id="FNNO01000013">
    <property type="protein sequence ID" value="SDX30679.1"/>
    <property type="molecule type" value="Genomic_DNA"/>
</dbReference>
<dbReference type="RefSeq" id="WP_092725328.1">
    <property type="nucleotide sequence ID" value="NZ_FNNO01000013.1"/>
</dbReference>
<dbReference type="PANTHER" id="PTHR43433:SF5">
    <property type="entry name" value="AB HYDROLASE-1 DOMAIN-CONTAINING PROTEIN"/>
    <property type="match status" value="1"/>
</dbReference>
<dbReference type="InterPro" id="IPR029058">
    <property type="entry name" value="AB_hydrolase_fold"/>
</dbReference>
<dbReference type="SUPFAM" id="SSF53474">
    <property type="entry name" value="alpha/beta-Hydrolases"/>
    <property type="match status" value="1"/>
</dbReference>
<comment type="caution">
    <text evidence="2">The sequence shown here is derived from an EMBL/GenBank/DDBJ whole genome shotgun (WGS) entry which is preliminary data.</text>
</comment>
<evidence type="ECO:0000313" key="3">
    <source>
        <dbReference type="Proteomes" id="UP000198711"/>
    </source>
</evidence>
<dbReference type="InterPro" id="IPR000073">
    <property type="entry name" value="AB_hydrolase_1"/>
</dbReference>
<dbReference type="Proteomes" id="UP000198711">
    <property type="component" value="Unassembled WGS sequence"/>
</dbReference>
<sequence length="210" mass="22688">MHNHHQQVIAIELQAHGHTPDIDRSLSFEQDADDVAALLHQLHVEKADFMGFGNGGTTCLQIAIRHPALVHKLVLASATYKRSGMPPGFFEGFPNATLANMPQPLQDAYLKASPGNTKGLQAMFNRDVARMVAFKDISDADIKSITAPASVINGDKDVVLPEHAMELSRTLPHAQLNILPGAHGECIGEICSANTALPKLVVSMINTFLK</sequence>
<name>A0A8X8IEA7_9BACT</name>
<dbReference type="AlphaFoldDB" id="A0A8X8IEA7"/>
<accession>A0A8X8IEA7</accession>
<reference evidence="2 3" key="1">
    <citation type="submission" date="2016-10" db="EMBL/GenBank/DDBJ databases">
        <authorList>
            <person name="Varghese N."/>
            <person name="Submissions S."/>
        </authorList>
    </citation>
    <scope>NUCLEOTIDE SEQUENCE [LARGE SCALE GENOMIC DNA]</scope>
    <source>
        <strain evidence="2 3">DSM 25353</strain>
    </source>
</reference>
<evidence type="ECO:0000313" key="2">
    <source>
        <dbReference type="EMBL" id="SDX30679.1"/>
    </source>
</evidence>
<organism evidence="2 3">
    <name type="scientific">Hydrobacter penzbergensis</name>
    <dbReference type="NCBI Taxonomy" id="1235997"/>
    <lineage>
        <taxon>Bacteria</taxon>
        <taxon>Pseudomonadati</taxon>
        <taxon>Bacteroidota</taxon>
        <taxon>Chitinophagia</taxon>
        <taxon>Chitinophagales</taxon>
        <taxon>Chitinophagaceae</taxon>
        <taxon>Hydrobacter</taxon>
    </lineage>
</organism>
<dbReference type="Gene3D" id="3.40.50.1820">
    <property type="entry name" value="alpha/beta hydrolase"/>
    <property type="match status" value="1"/>
</dbReference>
<feature type="domain" description="AB hydrolase-1" evidence="1">
    <location>
        <begin position="4"/>
        <end position="118"/>
    </location>
</feature>
<keyword evidence="3" id="KW-1185">Reference proteome</keyword>
<dbReference type="InterPro" id="IPR050471">
    <property type="entry name" value="AB_hydrolase"/>
</dbReference>
<dbReference type="PANTHER" id="PTHR43433">
    <property type="entry name" value="HYDROLASE, ALPHA/BETA FOLD FAMILY PROTEIN"/>
    <property type="match status" value="1"/>
</dbReference>